<dbReference type="Proteomes" id="UP001174908">
    <property type="component" value="Unassembled WGS sequence"/>
</dbReference>
<dbReference type="InterPro" id="IPR000653">
    <property type="entry name" value="DegT/StrS_aminotransferase"/>
</dbReference>
<gene>
    <name evidence="4" type="ORF">QTH91_09030</name>
</gene>
<evidence type="ECO:0000313" key="4">
    <source>
        <dbReference type="EMBL" id="MDM0044622.1"/>
    </source>
</evidence>
<dbReference type="RefSeq" id="WP_286659745.1">
    <property type="nucleotide sequence ID" value="NZ_JASZYV010000002.1"/>
</dbReference>
<keyword evidence="4" id="KW-0032">Aminotransferase</keyword>
<proteinExistence type="inferred from homology"/>
<dbReference type="Pfam" id="PF01041">
    <property type="entry name" value="DegT_DnrJ_EryC1"/>
    <property type="match status" value="1"/>
</dbReference>
<dbReference type="InterPro" id="IPR015421">
    <property type="entry name" value="PyrdxlP-dep_Trfase_major"/>
</dbReference>
<protein>
    <submittedName>
        <fullName evidence="4">DegT/DnrJ/EryC1/StrS family aminotransferase</fullName>
        <ecNumber evidence="4">2.6.1.-</ecNumber>
    </submittedName>
</protein>
<dbReference type="GO" id="GO:0008483">
    <property type="term" value="F:transaminase activity"/>
    <property type="evidence" value="ECO:0007669"/>
    <property type="project" value="UniProtKB-KW"/>
</dbReference>
<evidence type="ECO:0000256" key="1">
    <source>
        <dbReference type="ARBA" id="ARBA00037999"/>
    </source>
</evidence>
<reference evidence="4" key="1">
    <citation type="submission" date="2023-06" db="EMBL/GenBank/DDBJ databases">
        <authorList>
            <person name="Jiang Y."/>
            <person name="Liu Q."/>
        </authorList>
    </citation>
    <scope>NUCLEOTIDE SEQUENCE</scope>
    <source>
        <strain evidence="4">CGMCC 1.12089</strain>
    </source>
</reference>
<comment type="similarity">
    <text evidence="1 2">Belongs to the DegT/DnrJ/EryC1 family.</text>
</comment>
<dbReference type="InterPro" id="IPR015424">
    <property type="entry name" value="PyrdxlP-dep_Trfase"/>
</dbReference>
<dbReference type="EC" id="2.6.1.-" evidence="4"/>
<dbReference type="Gene3D" id="3.90.1150.10">
    <property type="entry name" value="Aspartate Aminotransferase, domain 1"/>
    <property type="match status" value="1"/>
</dbReference>
<keyword evidence="2" id="KW-0663">Pyridoxal phosphate</keyword>
<keyword evidence="5" id="KW-1185">Reference proteome</keyword>
<dbReference type="SUPFAM" id="SSF53383">
    <property type="entry name" value="PLP-dependent transferases"/>
    <property type="match status" value="1"/>
</dbReference>
<dbReference type="Gene3D" id="3.40.640.10">
    <property type="entry name" value="Type I PLP-dependent aspartate aminotransferase-like (Major domain)"/>
    <property type="match status" value="1"/>
</dbReference>
<sequence>MKAEQSEYVAKKSASVRPASPEEGSSTQPFIPVYQPDLGGNVKAYVNECIDSSWISGGQGRFVGAFEEAFADRVGSHHAVTVCNGTVALHLALVALGIGPGDEVIVPTLTYIASANAITYTGATPVFVDSRKDTWQIDPEDVRRCITERTRAIMVVHLYGQPCDMSALGEIARQHRLFVVEDCAEAFGSTFQGQHVGTFGDIATFSFYGNKTITTGEGGMVVTNDKTLYDRCRRFRGQGLAAYREYWHDLVGYNYRMTNVAAAIGLAQLERADEFIERKRALAARYAAMLKKFPLEMHAEAPDSVHSYWMVSVLVESPEHRGPLRAHLKEAGIETRPLFYPVHTMPPYARSYRRHEVAEDLSWRGINLPSWPALGDAEFERIAAALSSYYD</sequence>
<dbReference type="PANTHER" id="PTHR30244:SF34">
    <property type="entry name" value="DTDP-4-AMINO-4,6-DIDEOXYGALACTOSE TRANSAMINASE"/>
    <property type="match status" value="1"/>
</dbReference>
<dbReference type="InterPro" id="IPR015422">
    <property type="entry name" value="PyrdxlP-dep_Trfase_small"/>
</dbReference>
<comment type="caution">
    <text evidence="4">The sequence shown here is derived from an EMBL/GenBank/DDBJ whole genome shotgun (WGS) entry which is preliminary data.</text>
</comment>
<accession>A0ABT7N9L6</accession>
<dbReference type="PANTHER" id="PTHR30244">
    <property type="entry name" value="TRANSAMINASE"/>
    <property type="match status" value="1"/>
</dbReference>
<organism evidence="4 5">
    <name type="scientific">Variovorax dokdonensis</name>
    <dbReference type="NCBI Taxonomy" id="344883"/>
    <lineage>
        <taxon>Bacteria</taxon>
        <taxon>Pseudomonadati</taxon>
        <taxon>Pseudomonadota</taxon>
        <taxon>Betaproteobacteria</taxon>
        <taxon>Burkholderiales</taxon>
        <taxon>Comamonadaceae</taxon>
        <taxon>Variovorax</taxon>
    </lineage>
</organism>
<dbReference type="CDD" id="cd00616">
    <property type="entry name" value="AHBA_syn"/>
    <property type="match status" value="1"/>
</dbReference>
<keyword evidence="4" id="KW-0808">Transferase</keyword>
<dbReference type="PIRSF" id="PIRSF000390">
    <property type="entry name" value="PLP_StrS"/>
    <property type="match status" value="1"/>
</dbReference>
<evidence type="ECO:0000313" key="5">
    <source>
        <dbReference type="Proteomes" id="UP001174908"/>
    </source>
</evidence>
<feature type="region of interest" description="Disordered" evidence="3">
    <location>
        <begin position="1"/>
        <end position="30"/>
    </location>
</feature>
<evidence type="ECO:0000256" key="2">
    <source>
        <dbReference type="RuleBase" id="RU004508"/>
    </source>
</evidence>
<name>A0ABT7N9L6_9BURK</name>
<evidence type="ECO:0000256" key="3">
    <source>
        <dbReference type="SAM" id="MobiDB-lite"/>
    </source>
</evidence>
<dbReference type="EMBL" id="JASZYV010000002">
    <property type="protein sequence ID" value="MDM0044622.1"/>
    <property type="molecule type" value="Genomic_DNA"/>
</dbReference>